<protein>
    <submittedName>
        <fullName evidence="2">Uncharacterized protein</fullName>
    </submittedName>
</protein>
<reference evidence="2 3" key="1">
    <citation type="journal article" date="2015" name="Nature">
        <title>rRNA introns, odd ribosomes, and small enigmatic genomes across a large radiation of phyla.</title>
        <authorList>
            <person name="Brown C.T."/>
            <person name="Hug L.A."/>
            <person name="Thomas B.C."/>
            <person name="Sharon I."/>
            <person name="Castelle C.J."/>
            <person name="Singh A."/>
            <person name="Wilkins M.J."/>
            <person name="Williams K.H."/>
            <person name="Banfield J.F."/>
        </authorList>
    </citation>
    <scope>NUCLEOTIDE SEQUENCE [LARGE SCALE GENOMIC DNA]</scope>
</reference>
<sequence>MVVNGIEREGREKYYSREELLVIRTRINMGLISREELSRIQLNLISTAVNEVKSGDIDEDFQEAAYMYERKCKDLGVDSLPENTKENIWLNKTIERRNTRSKKTNNGQKT</sequence>
<evidence type="ECO:0000313" key="3">
    <source>
        <dbReference type="Proteomes" id="UP000034231"/>
    </source>
</evidence>
<proteinExistence type="predicted"/>
<gene>
    <name evidence="2" type="ORF">US68_C0006G0081</name>
</gene>
<dbReference type="Proteomes" id="UP000034231">
    <property type="component" value="Unassembled WGS sequence"/>
</dbReference>
<name>A0A0G0LCM0_9BACT</name>
<dbReference type="AlphaFoldDB" id="A0A0G0LCM0"/>
<feature type="region of interest" description="Disordered" evidence="1">
    <location>
        <begin position="91"/>
        <end position="110"/>
    </location>
</feature>
<accession>A0A0G0LCM0</accession>
<comment type="caution">
    <text evidence="2">The sequence shown here is derived from an EMBL/GenBank/DDBJ whole genome shotgun (WGS) entry which is preliminary data.</text>
</comment>
<evidence type="ECO:0000256" key="1">
    <source>
        <dbReference type="SAM" id="MobiDB-lite"/>
    </source>
</evidence>
<organism evidence="2 3">
    <name type="scientific">Candidatus Shapirobacteria bacterium GW2011_GWE1_38_10</name>
    <dbReference type="NCBI Taxonomy" id="1618488"/>
    <lineage>
        <taxon>Bacteria</taxon>
        <taxon>Candidatus Shapironibacteriota</taxon>
    </lineage>
</organism>
<dbReference type="EMBL" id="LBTX01000006">
    <property type="protein sequence ID" value="KKQ50401.1"/>
    <property type="molecule type" value="Genomic_DNA"/>
</dbReference>
<evidence type="ECO:0000313" key="2">
    <source>
        <dbReference type="EMBL" id="KKQ50401.1"/>
    </source>
</evidence>